<reference evidence="2" key="1">
    <citation type="journal article" date="2020" name="Fungal Divers.">
        <title>Resolving the Mortierellaceae phylogeny through synthesis of multi-gene phylogenetics and phylogenomics.</title>
        <authorList>
            <person name="Vandepol N."/>
            <person name="Liber J."/>
            <person name="Desiro A."/>
            <person name="Na H."/>
            <person name="Kennedy M."/>
            <person name="Barry K."/>
            <person name="Grigoriev I.V."/>
            <person name="Miller A.N."/>
            <person name="O'Donnell K."/>
            <person name="Stajich J.E."/>
            <person name="Bonito G."/>
        </authorList>
    </citation>
    <scope>NUCLEOTIDE SEQUENCE</scope>
    <source>
        <strain evidence="2">NRRL 2591</strain>
    </source>
</reference>
<protein>
    <submittedName>
        <fullName evidence="2">Uncharacterized protein</fullName>
    </submittedName>
</protein>
<gene>
    <name evidence="2" type="ORF">EC957_007826</name>
</gene>
<sequence length="114" mass="13215">MRFHCVLFPVVSLLALVTADYARFKGQIADIFIRYVQVEVGWTDSNTGAWEVMTLPCNNGGEIGKCTARSDKIWVDMWMEERYKVKTTITHNNVKHAEAWCNGDRMNKYCEYVQ</sequence>
<dbReference type="AlphaFoldDB" id="A0A9P6EY90"/>
<name>A0A9P6EY90_9FUNG</name>
<keyword evidence="1" id="KW-0732">Signal</keyword>
<accession>A0A9P6EY90</accession>
<evidence type="ECO:0000313" key="3">
    <source>
        <dbReference type="Proteomes" id="UP000723463"/>
    </source>
</evidence>
<dbReference type="EMBL" id="JAAAXW010000374">
    <property type="protein sequence ID" value="KAF9537672.1"/>
    <property type="molecule type" value="Genomic_DNA"/>
</dbReference>
<feature type="signal peptide" evidence="1">
    <location>
        <begin position="1"/>
        <end position="19"/>
    </location>
</feature>
<keyword evidence="3" id="KW-1185">Reference proteome</keyword>
<evidence type="ECO:0000256" key="1">
    <source>
        <dbReference type="SAM" id="SignalP"/>
    </source>
</evidence>
<dbReference type="Proteomes" id="UP000723463">
    <property type="component" value="Unassembled WGS sequence"/>
</dbReference>
<evidence type="ECO:0000313" key="2">
    <source>
        <dbReference type="EMBL" id="KAF9537672.1"/>
    </source>
</evidence>
<proteinExistence type="predicted"/>
<feature type="chain" id="PRO_5040107893" evidence="1">
    <location>
        <begin position="20"/>
        <end position="114"/>
    </location>
</feature>
<organism evidence="2 3">
    <name type="scientific">Mortierella hygrophila</name>
    <dbReference type="NCBI Taxonomy" id="979708"/>
    <lineage>
        <taxon>Eukaryota</taxon>
        <taxon>Fungi</taxon>
        <taxon>Fungi incertae sedis</taxon>
        <taxon>Mucoromycota</taxon>
        <taxon>Mortierellomycotina</taxon>
        <taxon>Mortierellomycetes</taxon>
        <taxon>Mortierellales</taxon>
        <taxon>Mortierellaceae</taxon>
        <taxon>Mortierella</taxon>
    </lineage>
</organism>
<comment type="caution">
    <text evidence="2">The sequence shown here is derived from an EMBL/GenBank/DDBJ whole genome shotgun (WGS) entry which is preliminary data.</text>
</comment>